<accession>A0A7S7NVB1</accession>
<feature type="region of interest" description="Disordered" evidence="1">
    <location>
        <begin position="1"/>
        <end position="55"/>
    </location>
</feature>
<dbReference type="RefSeq" id="WP_194452140.1">
    <property type="nucleotide sequence ID" value="NZ_CP063849.1"/>
</dbReference>
<protein>
    <submittedName>
        <fullName evidence="2">Uncharacterized protein</fullName>
    </submittedName>
</protein>
<evidence type="ECO:0000313" key="3">
    <source>
        <dbReference type="Proteomes" id="UP000593892"/>
    </source>
</evidence>
<dbReference type="Proteomes" id="UP000593892">
    <property type="component" value="Chromosome"/>
</dbReference>
<dbReference type="AlphaFoldDB" id="A0A7S7NVB1"/>
<evidence type="ECO:0000256" key="1">
    <source>
        <dbReference type="SAM" id="MobiDB-lite"/>
    </source>
</evidence>
<organism evidence="2 3">
    <name type="scientific">Paludibaculum fermentans</name>
    <dbReference type="NCBI Taxonomy" id="1473598"/>
    <lineage>
        <taxon>Bacteria</taxon>
        <taxon>Pseudomonadati</taxon>
        <taxon>Acidobacteriota</taxon>
        <taxon>Terriglobia</taxon>
        <taxon>Bryobacterales</taxon>
        <taxon>Bryobacteraceae</taxon>
        <taxon>Paludibaculum</taxon>
    </lineage>
</organism>
<reference evidence="2 3" key="1">
    <citation type="submission" date="2020-10" db="EMBL/GenBank/DDBJ databases">
        <title>Complete genome sequence of Paludibaculum fermentans P105T, a facultatively anaerobic acidobacterium capable of dissimilatory Fe(III) reduction.</title>
        <authorList>
            <person name="Dedysh S.N."/>
            <person name="Beletsky A.V."/>
            <person name="Kulichevskaya I.S."/>
            <person name="Mardanov A.V."/>
            <person name="Ravin N.V."/>
        </authorList>
    </citation>
    <scope>NUCLEOTIDE SEQUENCE [LARGE SCALE GENOMIC DNA]</scope>
    <source>
        <strain evidence="2 3">P105</strain>
    </source>
</reference>
<name>A0A7S7NVB1_PALFE</name>
<sequence length="55" mass="6339">MNTKTIADKTERKEKKRQARKAADEKNPLQPRPAGVDRGSLKRKVKVIARGQRKR</sequence>
<dbReference type="KEGG" id="pfer:IRI77_11150"/>
<evidence type="ECO:0000313" key="2">
    <source>
        <dbReference type="EMBL" id="QOY90477.1"/>
    </source>
</evidence>
<gene>
    <name evidence="2" type="ORF">IRI77_11150</name>
</gene>
<keyword evidence="3" id="KW-1185">Reference proteome</keyword>
<feature type="compositionally biased region" description="Basic residues" evidence="1">
    <location>
        <begin position="41"/>
        <end position="55"/>
    </location>
</feature>
<feature type="compositionally biased region" description="Basic and acidic residues" evidence="1">
    <location>
        <begin position="1"/>
        <end position="13"/>
    </location>
</feature>
<dbReference type="EMBL" id="CP063849">
    <property type="protein sequence ID" value="QOY90477.1"/>
    <property type="molecule type" value="Genomic_DNA"/>
</dbReference>
<proteinExistence type="predicted"/>